<dbReference type="EMBL" id="QGKX02001290">
    <property type="protein sequence ID" value="KAF3540967.1"/>
    <property type="molecule type" value="Genomic_DNA"/>
</dbReference>
<feature type="compositionally biased region" description="Basic and acidic residues" evidence="1">
    <location>
        <begin position="76"/>
        <end position="91"/>
    </location>
</feature>
<dbReference type="Pfam" id="PF13456">
    <property type="entry name" value="RVT_3"/>
    <property type="match status" value="1"/>
</dbReference>
<protein>
    <recommendedName>
        <fullName evidence="2">RNase H type-1 domain-containing protein</fullName>
    </recommendedName>
</protein>
<sequence>MEICTTRKSGVPEPEKETIPEGDELLMEEKMNKIADQYADIDFDMDESMIDEDDLLEDMEEDVVVPEIQEITKTIEPKNKAAEVGKDKEISKLASEQPQDEADKGQENKSTKQNTKALRGRSLVPHGKRRGARSPDTKGVDASKKLAIRGRASPKGKLVKHNCLNSSRVSGSSAIPRNEVSGYATAVNQRRQKGNEGLVEPSTTALKKAIWKLKCPHKIKHFVWNMVSARNEKCFNGKDVSPMDTLQLASSKAETWRIAQVVEEVADAVQDQETTLQREERQVPDCKWRCQVDASWKDKNEGASWGFILFEEQQVKLVGVRKGNCASSPLHAGAEGLCWAMKETRQFGVNEVCFESDCQQLTRLTQTPQE</sequence>
<evidence type="ECO:0000259" key="2">
    <source>
        <dbReference type="Pfam" id="PF13456"/>
    </source>
</evidence>
<dbReference type="GO" id="GO:0003676">
    <property type="term" value="F:nucleic acid binding"/>
    <property type="evidence" value="ECO:0007669"/>
    <property type="project" value="InterPro"/>
</dbReference>
<gene>
    <name evidence="3" type="ORF">F2Q69_00020392</name>
</gene>
<dbReference type="Proteomes" id="UP000712600">
    <property type="component" value="Unassembled WGS sequence"/>
</dbReference>
<evidence type="ECO:0000256" key="1">
    <source>
        <dbReference type="SAM" id="MobiDB-lite"/>
    </source>
</evidence>
<feature type="compositionally biased region" description="Basic and acidic residues" evidence="1">
    <location>
        <begin position="101"/>
        <end position="110"/>
    </location>
</feature>
<dbReference type="PANTHER" id="PTHR34146:SF3">
    <property type="entry name" value="POLYNUCLEOTIDYL TRANSFERASE, RIBONUCLEASE H-LIKE SUPERFAMILY PROTEIN"/>
    <property type="match status" value="1"/>
</dbReference>
<feature type="domain" description="RNase H type-1" evidence="2">
    <location>
        <begin position="292"/>
        <end position="366"/>
    </location>
</feature>
<feature type="region of interest" description="Disordered" evidence="1">
    <location>
        <begin position="76"/>
        <end position="162"/>
    </location>
</feature>
<dbReference type="InterPro" id="IPR002156">
    <property type="entry name" value="RNaseH_domain"/>
</dbReference>
<dbReference type="GO" id="GO:0004523">
    <property type="term" value="F:RNA-DNA hybrid ribonuclease activity"/>
    <property type="evidence" value="ECO:0007669"/>
    <property type="project" value="InterPro"/>
</dbReference>
<dbReference type="PANTHER" id="PTHR34146">
    <property type="entry name" value="POLYNUCLEOTIDYL TRANSFERASE, RIBONUCLEASE H-LIKE SUPERFAMILY PROTEIN-RELATED"/>
    <property type="match status" value="1"/>
</dbReference>
<comment type="caution">
    <text evidence="3">The sequence shown here is derived from an EMBL/GenBank/DDBJ whole genome shotgun (WGS) entry which is preliminary data.</text>
</comment>
<proteinExistence type="predicted"/>
<feature type="compositionally biased region" description="Basic residues" evidence="1">
    <location>
        <begin position="146"/>
        <end position="160"/>
    </location>
</feature>
<reference evidence="3" key="1">
    <citation type="submission" date="2019-12" db="EMBL/GenBank/DDBJ databases">
        <title>Genome sequencing and annotation of Brassica cretica.</title>
        <authorList>
            <person name="Studholme D.J."/>
            <person name="Sarris P."/>
        </authorList>
    </citation>
    <scope>NUCLEOTIDE SEQUENCE</scope>
    <source>
        <strain evidence="3">PFS-109/04</strain>
        <tissue evidence="3">Leaf</tissue>
    </source>
</reference>
<dbReference type="InterPro" id="IPR044730">
    <property type="entry name" value="RNase_H-like_dom_plant"/>
</dbReference>
<dbReference type="AlphaFoldDB" id="A0A8S9QFA9"/>
<accession>A0A8S9QFA9</accession>
<organism evidence="3 4">
    <name type="scientific">Brassica cretica</name>
    <name type="common">Mustard</name>
    <dbReference type="NCBI Taxonomy" id="69181"/>
    <lineage>
        <taxon>Eukaryota</taxon>
        <taxon>Viridiplantae</taxon>
        <taxon>Streptophyta</taxon>
        <taxon>Embryophyta</taxon>
        <taxon>Tracheophyta</taxon>
        <taxon>Spermatophyta</taxon>
        <taxon>Magnoliopsida</taxon>
        <taxon>eudicotyledons</taxon>
        <taxon>Gunneridae</taxon>
        <taxon>Pentapetalae</taxon>
        <taxon>rosids</taxon>
        <taxon>malvids</taxon>
        <taxon>Brassicales</taxon>
        <taxon>Brassicaceae</taxon>
        <taxon>Brassiceae</taxon>
        <taxon>Brassica</taxon>
    </lineage>
</organism>
<name>A0A8S9QFA9_BRACR</name>
<dbReference type="CDD" id="cd06222">
    <property type="entry name" value="RNase_H_like"/>
    <property type="match status" value="1"/>
</dbReference>
<evidence type="ECO:0000313" key="4">
    <source>
        <dbReference type="Proteomes" id="UP000712600"/>
    </source>
</evidence>
<feature type="compositionally biased region" description="Basic and acidic residues" evidence="1">
    <location>
        <begin position="133"/>
        <end position="144"/>
    </location>
</feature>
<evidence type="ECO:0000313" key="3">
    <source>
        <dbReference type="EMBL" id="KAF3540967.1"/>
    </source>
</evidence>